<proteinExistence type="predicted"/>
<dbReference type="InterPro" id="IPR010921">
    <property type="entry name" value="Trp_repressor/repl_initiator"/>
</dbReference>
<dbReference type="Gene3D" id="1.10.1270.10">
    <property type="entry name" value="TrpR-like"/>
    <property type="match status" value="1"/>
</dbReference>
<dbReference type="GO" id="GO:0043565">
    <property type="term" value="F:sequence-specific DNA binding"/>
    <property type="evidence" value="ECO:0007669"/>
    <property type="project" value="InterPro"/>
</dbReference>
<dbReference type="STRING" id="1797589.A2784_00245"/>
<gene>
    <name evidence="1" type="ORF">A2784_00245</name>
</gene>
<dbReference type="InterPro" id="IPR038116">
    <property type="entry name" value="TrpR-like_sf"/>
</dbReference>
<name>A0A1G1VP29_9BACT</name>
<dbReference type="SUPFAM" id="SSF48295">
    <property type="entry name" value="TrpR-like"/>
    <property type="match status" value="1"/>
</dbReference>
<comment type="caution">
    <text evidence="1">The sequence shown here is derived from an EMBL/GenBank/DDBJ whole genome shotgun (WGS) entry which is preliminary data.</text>
</comment>
<dbReference type="Pfam" id="PF01371">
    <property type="entry name" value="Trp_repressor"/>
    <property type="match status" value="1"/>
</dbReference>
<organism evidence="1 2">
    <name type="scientific">Candidatus Chisholmbacteria bacterium RIFCSPHIGHO2_01_FULL_48_12</name>
    <dbReference type="NCBI Taxonomy" id="1797589"/>
    <lineage>
        <taxon>Bacteria</taxon>
        <taxon>Candidatus Chisholmiibacteriota</taxon>
    </lineage>
</organism>
<dbReference type="InterPro" id="IPR000831">
    <property type="entry name" value="Trp_repress"/>
</dbReference>
<dbReference type="Proteomes" id="UP000177324">
    <property type="component" value="Unassembled WGS sequence"/>
</dbReference>
<dbReference type="EMBL" id="MHCH01000032">
    <property type="protein sequence ID" value="OGY17140.1"/>
    <property type="molecule type" value="Genomic_DNA"/>
</dbReference>
<protein>
    <recommendedName>
        <fullName evidence="3">TrpR-related protein YerC/YecD</fullName>
    </recommendedName>
</protein>
<evidence type="ECO:0000313" key="1">
    <source>
        <dbReference type="EMBL" id="OGY17140.1"/>
    </source>
</evidence>
<dbReference type="AlphaFoldDB" id="A0A1G1VP29"/>
<evidence type="ECO:0008006" key="3">
    <source>
        <dbReference type="Google" id="ProtNLM"/>
    </source>
</evidence>
<dbReference type="GO" id="GO:0003700">
    <property type="term" value="F:DNA-binding transcription factor activity"/>
    <property type="evidence" value="ECO:0007669"/>
    <property type="project" value="InterPro"/>
</dbReference>
<accession>A0A1G1VP29</accession>
<sequence>MQLSSRKLNKNIEKQVFGLLYQVVNDLKSEDEVTTVMNDILSQTEKLAVAKRLAIAMFLDKGRSYDNIRETLKVSSATIASVQEMIGNPGFQLALRKVKAEEWADQWGEKISNLFKSIKLS</sequence>
<evidence type="ECO:0000313" key="2">
    <source>
        <dbReference type="Proteomes" id="UP000177324"/>
    </source>
</evidence>
<reference evidence="1 2" key="1">
    <citation type="journal article" date="2016" name="Nat. Commun.">
        <title>Thousands of microbial genomes shed light on interconnected biogeochemical processes in an aquifer system.</title>
        <authorList>
            <person name="Anantharaman K."/>
            <person name="Brown C.T."/>
            <person name="Hug L.A."/>
            <person name="Sharon I."/>
            <person name="Castelle C.J."/>
            <person name="Probst A.J."/>
            <person name="Thomas B.C."/>
            <person name="Singh A."/>
            <person name="Wilkins M.J."/>
            <person name="Karaoz U."/>
            <person name="Brodie E.L."/>
            <person name="Williams K.H."/>
            <person name="Hubbard S.S."/>
            <person name="Banfield J.F."/>
        </authorList>
    </citation>
    <scope>NUCLEOTIDE SEQUENCE [LARGE SCALE GENOMIC DNA]</scope>
</reference>